<protein>
    <submittedName>
        <fullName evidence="1">Uncharacterized protein</fullName>
    </submittedName>
</protein>
<organism evidence="1 2">
    <name type="scientific">Euplotes crassus</name>
    <dbReference type="NCBI Taxonomy" id="5936"/>
    <lineage>
        <taxon>Eukaryota</taxon>
        <taxon>Sar</taxon>
        <taxon>Alveolata</taxon>
        <taxon>Ciliophora</taxon>
        <taxon>Intramacronucleata</taxon>
        <taxon>Spirotrichea</taxon>
        <taxon>Hypotrichia</taxon>
        <taxon>Euplotida</taxon>
        <taxon>Euplotidae</taxon>
        <taxon>Moneuplotes</taxon>
    </lineage>
</organism>
<reference evidence="1" key="1">
    <citation type="submission" date="2023-07" db="EMBL/GenBank/DDBJ databases">
        <authorList>
            <consortium name="AG Swart"/>
            <person name="Singh M."/>
            <person name="Singh A."/>
            <person name="Seah K."/>
            <person name="Emmerich C."/>
        </authorList>
    </citation>
    <scope>NUCLEOTIDE SEQUENCE</scope>
    <source>
        <strain evidence="1">DP1</strain>
    </source>
</reference>
<evidence type="ECO:0000313" key="1">
    <source>
        <dbReference type="EMBL" id="CAI2377914.1"/>
    </source>
</evidence>
<evidence type="ECO:0000313" key="2">
    <source>
        <dbReference type="Proteomes" id="UP001295684"/>
    </source>
</evidence>
<dbReference type="Proteomes" id="UP001295684">
    <property type="component" value="Unassembled WGS sequence"/>
</dbReference>
<gene>
    <name evidence="1" type="ORF">ECRASSUSDP1_LOCUS19305</name>
</gene>
<name>A0AAD2D1Y1_EUPCR</name>
<proteinExistence type="predicted"/>
<comment type="caution">
    <text evidence="1">The sequence shown here is derived from an EMBL/GenBank/DDBJ whole genome shotgun (WGS) entry which is preliminary data.</text>
</comment>
<accession>A0AAD2D1Y1</accession>
<sequence>MFAEPFQTVKRCTDCNACFTTKYSQPVHKTLISGFIPSDLSSLHSVYTTVLRSPESESGGFNSMNELLLDAEAQPVNHANPQAETIRKGKLKIVETIDKKWEENGGKDGITRSEFSDKIHSENYDRIENEISKRNQHLTYLRVVFQNLIDLESEIEYYKKDFHVALKSDKLAKSNSNQYPISFTNLKLAYDNLFKNYRFGCANRKLESFASINKQMKYANQIFKKSNKSIASKELFENLTNDQKRDLKSFHRMRFTKLLRDGTIVNLNRMPELESIKNNLGVTFFEDQNYNIQGQVIFKDRPKTAMCGAAIKNTKSSILVVFILTFS</sequence>
<dbReference type="AlphaFoldDB" id="A0AAD2D1Y1"/>
<keyword evidence="2" id="KW-1185">Reference proteome</keyword>
<dbReference type="EMBL" id="CAMPGE010019591">
    <property type="protein sequence ID" value="CAI2377914.1"/>
    <property type="molecule type" value="Genomic_DNA"/>
</dbReference>